<feature type="transmembrane region" description="Helical" evidence="2">
    <location>
        <begin position="147"/>
        <end position="165"/>
    </location>
</feature>
<feature type="transmembrane region" description="Helical" evidence="2">
    <location>
        <begin position="114"/>
        <end position="135"/>
    </location>
</feature>
<keyword evidence="2" id="KW-1133">Transmembrane helix</keyword>
<evidence type="ECO:0000313" key="4">
    <source>
        <dbReference type="Proteomes" id="UP000807469"/>
    </source>
</evidence>
<keyword evidence="2" id="KW-0812">Transmembrane</keyword>
<feature type="region of interest" description="Disordered" evidence="1">
    <location>
        <begin position="1"/>
        <end position="37"/>
    </location>
</feature>
<evidence type="ECO:0000256" key="1">
    <source>
        <dbReference type="SAM" id="MobiDB-lite"/>
    </source>
</evidence>
<evidence type="ECO:0000313" key="3">
    <source>
        <dbReference type="EMBL" id="KAF9481561.1"/>
    </source>
</evidence>
<accession>A0A9P5Z8W7</accession>
<feature type="transmembrane region" description="Helical" evidence="2">
    <location>
        <begin position="200"/>
        <end position="222"/>
    </location>
</feature>
<organism evidence="3 4">
    <name type="scientific">Pholiota conissans</name>
    <dbReference type="NCBI Taxonomy" id="109636"/>
    <lineage>
        <taxon>Eukaryota</taxon>
        <taxon>Fungi</taxon>
        <taxon>Dikarya</taxon>
        <taxon>Basidiomycota</taxon>
        <taxon>Agaricomycotina</taxon>
        <taxon>Agaricomycetes</taxon>
        <taxon>Agaricomycetidae</taxon>
        <taxon>Agaricales</taxon>
        <taxon>Agaricineae</taxon>
        <taxon>Strophariaceae</taxon>
        <taxon>Pholiota</taxon>
    </lineage>
</organism>
<gene>
    <name evidence="3" type="ORF">BDN70DRAFT_876225</name>
</gene>
<feature type="compositionally biased region" description="Basic residues" evidence="1">
    <location>
        <begin position="79"/>
        <end position="93"/>
    </location>
</feature>
<sequence>MSYASVTAHNAPPLEDQPHPDQALLNTIPPHHSGIANDAAKLNIVPPEFKEHPHTYTSEAERFLEEEETSPESEAEPHKSHKHSKRHHKGHSAAHAKACTALDTFKHYLIRPGVAGGLIGLVNIGLIASVGRVFYLRPDLRRDAAALSSAAAAAITLLTVEGYAAEKYRRTPRGQEEERKAKEEGALIFRHLHEQTLRPGILGGIVGIVNTGLLASLGYVSYKNWHTTWDRRTVSAISIALLALWGGEVVLAEKFYAHRK</sequence>
<dbReference type="Proteomes" id="UP000807469">
    <property type="component" value="Unassembled WGS sequence"/>
</dbReference>
<evidence type="ECO:0000256" key="2">
    <source>
        <dbReference type="SAM" id="Phobius"/>
    </source>
</evidence>
<keyword evidence="2" id="KW-0472">Membrane</keyword>
<dbReference type="OrthoDB" id="2553651at2759"/>
<comment type="caution">
    <text evidence="3">The sequence shown here is derived from an EMBL/GenBank/DDBJ whole genome shotgun (WGS) entry which is preliminary data.</text>
</comment>
<dbReference type="AlphaFoldDB" id="A0A9P5Z8W7"/>
<feature type="compositionally biased region" description="Acidic residues" evidence="1">
    <location>
        <begin position="64"/>
        <end position="74"/>
    </location>
</feature>
<proteinExistence type="predicted"/>
<feature type="transmembrane region" description="Helical" evidence="2">
    <location>
        <begin position="234"/>
        <end position="252"/>
    </location>
</feature>
<keyword evidence="4" id="KW-1185">Reference proteome</keyword>
<dbReference type="EMBL" id="MU155177">
    <property type="protein sequence ID" value="KAF9481561.1"/>
    <property type="molecule type" value="Genomic_DNA"/>
</dbReference>
<protein>
    <submittedName>
        <fullName evidence="3">Uncharacterized protein</fullName>
    </submittedName>
</protein>
<reference evidence="3" key="1">
    <citation type="submission" date="2020-11" db="EMBL/GenBank/DDBJ databases">
        <authorList>
            <consortium name="DOE Joint Genome Institute"/>
            <person name="Ahrendt S."/>
            <person name="Riley R."/>
            <person name="Andreopoulos W."/>
            <person name="Labutti K."/>
            <person name="Pangilinan J."/>
            <person name="Ruiz-Duenas F.J."/>
            <person name="Barrasa J.M."/>
            <person name="Sanchez-Garcia M."/>
            <person name="Camarero S."/>
            <person name="Miyauchi S."/>
            <person name="Serrano A."/>
            <person name="Linde D."/>
            <person name="Babiker R."/>
            <person name="Drula E."/>
            <person name="Ayuso-Fernandez I."/>
            <person name="Pacheco R."/>
            <person name="Padilla G."/>
            <person name="Ferreira P."/>
            <person name="Barriuso J."/>
            <person name="Kellner H."/>
            <person name="Castanera R."/>
            <person name="Alfaro M."/>
            <person name="Ramirez L."/>
            <person name="Pisabarro A.G."/>
            <person name="Kuo A."/>
            <person name="Tritt A."/>
            <person name="Lipzen A."/>
            <person name="He G."/>
            <person name="Yan M."/>
            <person name="Ng V."/>
            <person name="Cullen D."/>
            <person name="Martin F."/>
            <person name="Rosso M.-N."/>
            <person name="Henrissat B."/>
            <person name="Hibbett D."/>
            <person name="Martinez A.T."/>
            <person name="Grigoriev I.V."/>
        </authorList>
    </citation>
    <scope>NUCLEOTIDE SEQUENCE</scope>
    <source>
        <strain evidence="3">CIRM-BRFM 674</strain>
    </source>
</reference>
<name>A0A9P5Z8W7_9AGAR</name>
<feature type="region of interest" description="Disordered" evidence="1">
    <location>
        <begin position="60"/>
        <end position="93"/>
    </location>
</feature>